<dbReference type="CDD" id="cd04301">
    <property type="entry name" value="NAT_SF"/>
    <property type="match status" value="1"/>
</dbReference>
<dbReference type="SUPFAM" id="SSF55729">
    <property type="entry name" value="Acyl-CoA N-acyltransferases (Nat)"/>
    <property type="match status" value="1"/>
</dbReference>
<protein>
    <submittedName>
        <fullName evidence="2">Spermidine acetyltransferase</fullName>
    </submittedName>
</protein>
<dbReference type="PROSITE" id="PS51186">
    <property type="entry name" value="GNAT"/>
    <property type="match status" value="1"/>
</dbReference>
<name>A0A0C1VVJ8_9VIBR</name>
<dbReference type="PATRIC" id="fig|1229493.5.peg.274"/>
<dbReference type="InterPro" id="IPR000182">
    <property type="entry name" value="GNAT_dom"/>
</dbReference>
<reference evidence="2 3" key="1">
    <citation type="submission" date="2014-07" db="EMBL/GenBank/DDBJ databases">
        <title>Unique and conserved regions in Vibrio harveyi and related species in comparison with the shrimp pathogen Vibrio harveyi CAIM 1792.</title>
        <authorList>
            <person name="Espinoza-Valles I."/>
            <person name="Vora G."/>
            <person name="Leekitcharoenphon P."/>
            <person name="Ussery D."/>
            <person name="Hoj L."/>
            <person name="Gomez-Gil B."/>
        </authorList>
    </citation>
    <scope>NUCLEOTIDE SEQUENCE [LARGE SCALE GENOMIC DNA]</scope>
    <source>
        <strain evidence="3">CAIM 1854 / LMG 25443</strain>
    </source>
</reference>
<feature type="domain" description="N-acetyltransferase" evidence="1">
    <location>
        <begin position="11"/>
        <end position="180"/>
    </location>
</feature>
<organism evidence="2 3">
    <name type="scientific">Vibrio owensii CAIM 1854 = LMG 25443</name>
    <dbReference type="NCBI Taxonomy" id="1229493"/>
    <lineage>
        <taxon>Bacteria</taxon>
        <taxon>Pseudomonadati</taxon>
        <taxon>Pseudomonadota</taxon>
        <taxon>Gammaproteobacteria</taxon>
        <taxon>Vibrionales</taxon>
        <taxon>Vibrionaceae</taxon>
        <taxon>Vibrio</taxon>
    </lineage>
</organism>
<comment type="caution">
    <text evidence="2">The sequence shown here is derived from an EMBL/GenBank/DDBJ whole genome shotgun (WGS) entry which is preliminary data.</text>
</comment>
<evidence type="ECO:0000313" key="3">
    <source>
        <dbReference type="Proteomes" id="UP000031586"/>
    </source>
</evidence>
<sequence>MLPSYWESKRLIFSTFDTTQAELAKSLFDSNHQKLAYDHTFRNWPIAEYQALISKSSLLKNPDDLEAFYLRKISTQEGKPIGYIQIELNFPYKGCLWIPMLCLIPDYQCRGLGKEIVDSVLDVALEYASFNKAMLNVYVENTDAFRFWFKQGFNHIEQFDDTEHELGREYHCIVLSKGISR</sequence>
<accession>A0A0C1VVJ8</accession>
<dbReference type="Gene3D" id="3.40.630.30">
    <property type="match status" value="1"/>
</dbReference>
<proteinExistence type="predicted"/>
<dbReference type="Proteomes" id="UP000031586">
    <property type="component" value="Unassembled WGS sequence"/>
</dbReference>
<evidence type="ECO:0000259" key="1">
    <source>
        <dbReference type="PROSITE" id="PS51186"/>
    </source>
</evidence>
<dbReference type="RefSeq" id="WP_020194860.1">
    <property type="nucleotide sequence ID" value="NZ_BAOH01000009.1"/>
</dbReference>
<evidence type="ECO:0000313" key="2">
    <source>
        <dbReference type="EMBL" id="KIF53948.1"/>
    </source>
</evidence>
<gene>
    <name evidence="2" type="ORF">H735_06055</name>
</gene>
<keyword evidence="2" id="KW-0808">Transferase</keyword>
<dbReference type="AlphaFoldDB" id="A0A0C1VVJ8"/>
<dbReference type="EMBL" id="JPRD01000011">
    <property type="protein sequence ID" value="KIF53948.1"/>
    <property type="molecule type" value="Genomic_DNA"/>
</dbReference>
<dbReference type="GO" id="GO:0016747">
    <property type="term" value="F:acyltransferase activity, transferring groups other than amino-acyl groups"/>
    <property type="evidence" value="ECO:0007669"/>
    <property type="project" value="InterPro"/>
</dbReference>
<dbReference type="InterPro" id="IPR016181">
    <property type="entry name" value="Acyl_CoA_acyltransferase"/>
</dbReference>
<dbReference type="Pfam" id="PF00583">
    <property type="entry name" value="Acetyltransf_1"/>
    <property type="match status" value="1"/>
</dbReference>